<dbReference type="RefSeq" id="WP_207822303.1">
    <property type="nucleotide sequence ID" value="NZ_CP062006.1"/>
</dbReference>
<name>A0ABX7SIK6_9CAUL</name>
<proteinExistence type="predicted"/>
<dbReference type="EMBL" id="CP062006">
    <property type="protein sequence ID" value="QTC86695.1"/>
    <property type="molecule type" value="Genomic_DNA"/>
</dbReference>
<evidence type="ECO:0000256" key="3">
    <source>
        <dbReference type="ARBA" id="ARBA00023237"/>
    </source>
</evidence>
<evidence type="ECO:0000256" key="5">
    <source>
        <dbReference type="SAM" id="SignalP"/>
    </source>
</evidence>
<dbReference type="PANTHER" id="PTHR47234">
    <property type="match status" value="1"/>
</dbReference>
<keyword evidence="2" id="KW-0472">Membrane</keyword>
<dbReference type="Proteomes" id="UP000663942">
    <property type="component" value="Chromosome"/>
</dbReference>
<evidence type="ECO:0000313" key="6">
    <source>
        <dbReference type="EMBL" id="QTC86695.1"/>
    </source>
</evidence>
<dbReference type="Gene3D" id="2.40.170.20">
    <property type="entry name" value="TonB-dependent receptor, beta-barrel domain"/>
    <property type="match status" value="1"/>
</dbReference>
<protein>
    <submittedName>
        <fullName evidence="6">TonB-dependent receptor</fullName>
    </submittedName>
</protein>
<dbReference type="SUPFAM" id="SSF56935">
    <property type="entry name" value="Porins"/>
    <property type="match status" value="1"/>
</dbReference>
<evidence type="ECO:0000256" key="1">
    <source>
        <dbReference type="ARBA" id="ARBA00004442"/>
    </source>
</evidence>
<dbReference type="PANTHER" id="PTHR47234:SF1">
    <property type="entry name" value="TONB-DEPENDENT RECEPTOR"/>
    <property type="match status" value="1"/>
</dbReference>
<dbReference type="InterPro" id="IPR036942">
    <property type="entry name" value="Beta-barrel_TonB_sf"/>
</dbReference>
<evidence type="ECO:0000256" key="4">
    <source>
        <dbReference type="SAM" id="MobiDB-lite"/>
    </source>
</evidence>
<accession>A0ABX7SIK6</accession>
<feature type="compositionally biased region" description="Gly residues" evidence="4">
    <location>
        <begin position="629"/>
        <end position="641"/>
    </location>
</feature>
<feature type="chain" id="PRO_5046877633" evidence="5">
    <location>
        <begin position="25"/>
        <end position="835"/>
    </location>
</feature>
<keyword evidence="7" id="KW-1185">Reference proteome</keyword>
<dbReference type="Gene3D" id="2.170.130.10">
    <property type="entry name" value="TonB-dependent receptor, plug domain"/>
    <property type="match status" value="1"/>
</dbReference>
<feature type="region of interest" description="Disordered" evidence="4">
    <location>
        <begin position="620"/>
        <end position="643"/>
    </location>
</feature>
<reference evidence="6 7" key="1">
    <citation type="submission" date="2020-09" db="EMBL/GenBank/DDBJ databases">
        <title>Brevundimonas sp. LVF1 isolated from an oligotrophic pond in Goettingen, Germany.</title>
        <authorList>
            <person name="Friedrich I."/>
            <person name="Klassen A."/>
            <person name="Neubauer H."/>
            <person name="Schneider D."/>
            <person name="Hertel R."/>
            <person name="Daniel R."/>
        </authorList>
    </citation>
    <scope>NUCLEOTIDE SEQUENCE [LARGE SCALE GENOMIC DNA]</scope>
    <source>
        <strain evidence="6 7">LVF1</strain>
    </source>
</reference>
<gene>
    <name evidence="6" type="ORF">IFE19_11135</name>
</gene>
<feature type="signal peptide" evidence="5">
    <location>
        <begin position="1"/>
        <end position="24"/>
    </location>
</feature>
<comment type="subcellular location">
    <subcellularLocation>
        <location evidence="1">Cell outer membrane</location>
    </subcellularLocation>
</comment>
<keyword evidence="3" id="KW-0998">Cell outer membrane</keyword>
<dbReference type="InterPro" id="IPR037066">
    <property type="entry name" value="Plug_dom_sf"/>
</dbReference>
<organism evidence="6 7">
    <name type="scientific">Brevundimonas pondensis</name>
    <dbReference type="NCBI Taxonomy" id="2774189"/>
    <lineage>
        <taxon>Bacteria</taxon>
        <taxon>Pseudomonadati</taxon>
        <taxon>Pseudomonadota</taxon>
        <taxon>Alphaproteobacteria</taxon>
        <taxon>Caulobacterales</taxon>
        <taxon>Caulobacteraceae</taxon>
        <taxon>Brevundimonas</taxon>
    </lineage>
</organism>
<keyword evidence="5" id="KW-0732">Signal</keyword>
<evidence type="ECO:0000256" key="2">
    <source>
        <dbReference type="ARBA" id="ARBA00023136"/>
    </source>
</evidence>
<evidence type="ECO:0000313" key="7">
    <source>
        <dbReference type="Proteomes" id="UP000663942"/>
    </source>
</evidence>
<sequence>MSPAALLLALASLDPAAATTPATAQATQSQTPVVPAIEDQEAYDLGEIQAVSTKRRGAALGDYEPELVLDEEQLKAYGASSIQELMTLLEPVTRSSRGGSPVFLVNGRRISGFQEIRGIPPEAIERTEILPEETALSYGYSADQRVVNFVLKADFRSLTLQASARRPDEGGRTVSDLESNILRIAGKQRATLDLEYENDSPLYETERDIQRENGDPTAYRTLLPKQEQASVAGSVVRDLNDTTALTLSASLEDTSRLSYQGLPGVQLVVPPSTVTEQLYLNAPDALSRTTDTLAGKVGALVDGYLGDWRWTLTGTYDRTETKTRTGRGLDQDALQTGVSAGTIDPFGDADLLPRLPFDTARSVSSSGNLEGVINGAAWEGPAGALTSTFKVGFDTQTLDSESVRSGVFSERSLSRDRTSASGNFNLPIASRDREVLGVLGDLSANLNLAYQDLSDFGGLSAYTLGLNWSPWSPVSFTASWSDEQNAPSMSQLNDPTISTPNVPVYDFATGQSVNITRIEGGNAGLSEETKRILKLGFNFTPLKDKDLRLTANYSRTEVEGSIAAFPTITPELEAALPERFTRVNGVLQSIDARPLNFQKAEQQEIRWGLNFSTPFGKPDPAAAARMGQRGPGGGGPGGGGPVTMRVEGGPPPGGGMRMQMGGGGRGGRGPAMQPGQGRFNVSLYHTYRIQDEITIRDGLPVLDLLDGAATGARGGQSRNEVQFQMGLFKSGMGGFLNANWKESTRINGGDDASDLTFSDLTTVNLNLFADLSSRQTLVAKYPWLKGARVSVGIDNIFDQKLDVRNGLGETPLAYQPDYLDPLGRTFRVSFRKILF</sequence>
<keyword evidence="6" id="KW-0675">Receptor</keyword>